<organism evidence="2 3">
    <name type="scientific">Streptomyces phage Sentinel</name>
    <dbReference type="NCBI Taxonomy" id="2767584"/>
    <lineage>
        <taxon>Viruses</taxon>
        <taxon>Duplodnaviria</taxon>
        <taxon>Heunggongvirae</taxon>
        <taxon>Uroviricota</taxon>
        <taxon>Caudoviricetes</taxon>
        <taxon>Arquatrovirinae</taxon>
        <taxon>Sentinelvirus</taxon>
        <taxon>Sentinelvirus sentinel</taxon>
    </lineage>
</organism>
<dbReference type="EMBL" id="MT701597">
    <property type="protein sequence ID" value="QPB09913.1"/>
    <property type="molecule type" value="Genomic_DNA"/>
</dbReference>
<accession>A0A873WHQ8</accession>
<reference evidence="2" key="1">
    <citation type="submission" date="2020-07" db="EMBL/GenBank/DDBJ databases">
        <title>Complete genome sequence of Streptomyces phage Sentinel.</title>
        <authorList>
            <person name="Talcott A.F."/>
            <person name="Ramsey J."/>
            <person name="Moreland R."/>
            <person name="Hernandez I."/>
            <person name="Clark J.D."/>
            <person name="Liu M."/>
            <person name="Burrowes B."/>
        </authorList>
    </citation>
    <scope>NUCLEOTIDE SEQUENCE</scope>
</reference>
<evidence type="ECO:0000313" key="2">
    <source>
        <dbReference type="EMBL" id="QPB09913.1"/>
    </source>
</evidence>
<evidence type="ECO:0000256" key="1">
    <source>
        <dbReference type="SAM" id="MobiDB-lite"/>
    </source>
</evidence>
<keyword evidence="3" id="KW-1185">Reference proteome</keyword>
<protein>
    <submittedName>
        <fullName evidence="2">Uncharacterized protein</fullName>
    </submittedName>
</protein>
<evidence type="ECO:0000313" key="3">
    <source>
        <dbReference type="Proteomes" id="UP000663080"/>
    </source>
</evidence>
<proteinExistence type="predicted"/>
<name>A0A873WHQ8_9CAUD</name>
<sequence length="217" mass="24591">MSACAPESLLSLGRGAGPWLTTRGPRLPAARRLVRDGSDDGTTDRTNSPVRAYRAARRNARRTKEDQQLVRSQPRRSRHLRVPALLAKRGQRRPLPGDLRGSSGCLDRARLLLGVRDVRRLQDRDDQLRRTGDLDSPDHPVTGWTWAWIAWLAAFCVIEGKALFNKTKGDTLSEHVWKWFATSKLDNNPSGWVRLRRFGLLAFMAWLTVHFLTGGMF</sequence>
<dbReference type="Proteomes" id="UP000663080">
    <property type="component" value="Segment"/>
</dbReference>
<gene>
    <name evidence="2" type="ORF">CPT_Sentinel_079</name>
</gene>
<feature type="region of interest" description="Disordered" evidence="1">
    <location>
        <begin position="55"/>
        <end position="77"/>
    </location>
</feature>